<evidence type="ECO:0000313" key="2">
    <source>
        <dbReference type="EMBL" id="KZS01162.1"/>
    </source>
</evidence>
<name>A0A164IE48_9CRUS</name>
<comment type="caution">
    <text evidence="2">The sequence shown here is derived from an EMBL/GenBank/DDBJ whole genome shotgun (WGS) entry which is preliminary data.</text>
</comment>
<gene>
    <name evidence="2" type="ORF">APZ42_002256</name>
</gene>
<feature type="region of interest" description="Disordered" evidence="1">
    <location>
        <begin position="61"/>
        <end position="84"/>
    </location>
</feature>
<evidence type="ECO:0000256" key="1">
    <source>
        <dbReference type="SAM" id="MobiDB-lite"/>
    </source>
</evidence>
<keyword evidence="3" id="KW-1185">Reference proteome</keyword>
<feature type="non-terminal residue" evidence="2">
    <location>
        <position position="84"/>
    </location>
</feature>
<reference evidence="2 3" key="1">
    <citation type="submission" date="2016-03" db="EMBL/GenBank/DDBJ databases">
        <title>EvidentialGene: Evidence-directed Construction of Genes on Genomes.</title>
        <authorList>
            <person name="Gilbert D.G."/>
            <person name="Choi J.-H."/>
            <person name="Mockaitis K."/>
            <person name="Colbourne J."/>
            <person name="Pfrender M."/>
        </authorList>
    </citation>
    <scope>NUCLEOTIDE SEQUENCE [LARGE SCALE GENOMIC DNA]</scope>
    <source>
        <strain evidence="2 3">Xinb3</strain>
        <tissue evidence="2">Complete organism</tissue>
    </source>
</reference>
<sequence length="84" mass="9253">MWDKVYFTRPNLLPFTLHVHYHPGHKTETGRSVVPIIGVKISHRGLRHDAAATMALKKTKASNVPGNSDTLSGRVSLVSHNEAV</sequence>
<evidence type="ECO:0000313" key="3">
    <source>
        <dbReference type="Proteomes" id="UP000076858"/>
    </source>
</evidence>
<protein>
    <submittedName>
        <fullName evidence="2">Uncharacterized protein</fullName>
    </submittedName>
</protein>
<dbReference type="Proteomes" id="UP000076858">
    <property type="component" value="Unassembled WGS sequence"/>
</dbReference>
<feature type="compositionally biased region" description="Polar residues" evidence="1">
    <location>
        <begin position="62"/>
        <end position="73"/>
    </location>
</feature>
<dbReference type="EMBL" id="LRGB01007468">
    <property type="protein sequence ID" value="KZS01162.1"/>
    <property type="molecule type" value="Genomic_DNA"/>
</dbReference>
<accession>A0A164IE48</accession>
<dbReference type="OrthoDB" id="6412219at2759"/>
<dbReference type="AlphaFoldDB" id="A0A164IE48"/>
<organism evidence="2 3">
    <name type="scientific">Daphnia magna</name>
    <dbReference type="NCBI Taxonomy" id="35525"/>
    <lineage>
        <taxon>Eukaryota</taxon>
        <taxon>Metazoa</taxon>
        <taxon>Ecdysozoa</taxon>
        <taxon>Arthropoda</taxon>
        <taxon>Crustacea</taxon>
        <taxon>Branchiopoda</taxon>
        <taxon>Diplostraca</taxon>
        <taxon>Cladocera</taxon>
        <taxon>Anomopoda</taxon>
        <taxon>Daphniidae</taxon>
        <taxon>Daphnia</taxon>
    </lineage>
</organism>
<proteinExistence type="predicted"/>